<comment type="caution">
    <text evidence="2">The sequence shown here is derived from an EMBL/GenBank/DDBJ whole genome shotgun (WGS) entry which is preliminary data.</text>
</comment>
<protein>
    <submittedName>
        <fullName evidence="2">Uncharacterized protein</fullName>
    </submittedName>
</protein>
<feature type="region of interest" description="Disordered" evidence="1">
    <location>
        <begin position="19"/>
        <end position="47"/>
    </location>
</feature>
<sequence length="164" mass="18299">MPSALPSGKSLDNLIGARATEPELVSPAPDTMAARQQLSQMDPSRKRKKKFQLTDEDKVHTGTILVNAASDKDLNLAGIDSAAHDRNFREEETRFVLAERVRMYRTSGQLHFQGSAPKVDKILLKSLIIIPIGTSMYMLVLWPVEHPVVVNRQMQSEDHLPNVS</sequence>
<evidence type="ECO:0000313" key="2">
    <source>
        <dbReference type="EMBL" id="KAG2110001.1"/>
    </source>
</evidence>
<dbReference type="RefSeq" id="XP_041293869.1">
    <property type="nucleotide sequence ID" value="XM_041433602.1"/>
</dbReference>
<dbReference type="OrthoDB" id="10477123at2759"/>
<proteinExistence type="predicted"/>
<dbReference type="Proteomes" id="UP000823399">
    <property type="component" value="Unassembled WGS sequence"/>
</dbReference>
<reference evidence="2" key="1">
    <citation type="journal article" date="2020" name="New Phytol.">
        <title>Comparative genomics reveals dynamic genome evolution in host specialist ectomycorrhizal fungi.</title>
        <authorList>
            <person name="Lofgren L.A."/>
            <person name="Nguyen N.H."/>
            <person name="Vilgalys R."/>
            <person name="Ruytinx J."/>
            <person name="Liao H.L."/>
            <person name="Branco S."/>
            <person name="Kuo A."/>
            <person name="LaButti K."/>
            <person name="Lipzen A."/>
            <person name="Andreopoulos W."/>
            <person name="Pangilinan J."/>
            <person name="Riley R."/>
            <person name="Hundley H."/>
            <person name="Na H."/>
            <person name="Barry K."/>
            <person name="Grigoriev I.V."/>
            <person name="Stajich J.E."/>
            <person name="Kennedy P.G."/>
        </authorList>
    </citation>
    <scope>NUCLEOTIDE SEQUENCE</scope>
    <source>
        <strain evidence="2">FC423</strain>
    </source>
</reference>
<name>A0A9P7FA92_9AGAM</name>
<evidence type="ECO:0000313" key="3">
    <source>
        <dbReference type="Proteomes" id="UP000823399"/>
    </source>
</evidence>
<organism evidence="2 3">
    <name type="scientific">Suillus discolor</name>
    <dbReference type="NCBI Taxonomy" id="1912936"/>
    <lineage>
        <taxon>Eukaryota</taxon>
        <taxon>Fungi</taxon>
        <taxon>Dikarya</taxon>
        <taxon>Basidiomycota</taxon>
        <taxon>Agaricomycotina</taxon>
        <taxon>Agaricomycetes</taxon>
        <taxon>Agaricomycetidae</taxon>
        <taxon>Boletales</taxon>
        <taxon>Suillineae</taxon>
        <taxon>Suillaceae</taxon>
        <taxon>Suillus</taxon>
    </lineage>
</organism>
<dbReference type="GeneID" id="64695861"/>
<evidence type="ECO:0000256" key="1">
    <source>
        <dbReference type="SAM" id="MobiDB-lite"/>
    </source>
</evidence>
<keyword evidence="3" id="KW-1185">Reference proteome</keyword>
<accession>A0A9P7FA92</accession>
<dbReference type="AlphaFoldDB" id="A0A9P7FA92"/>
<dbReference type="EMBL" id="JABBWM010000022">
    <property type="protein sequence ID" value="KAG2110001.1"/>
    <property type="molecule type" value="Genomic_DNA"/>
</dbReference>
<gene>
    <name evidence="2" type="ORF">F5147DRAFT_652171</name>
</gene>